<dbReference type="PANTHER" id="PTHR33931:SF2">
    <property type="entry name" value="HOLIN-LIKE PROTEIN CIDA"/>
    <property type="match status" value="1"/>
</dbReference>
<keyword evidence="5 6" id="KW-0472">Membrane</keyword>
<proteinExistence type="predicted"/>
<dbReference type="GO" id="GO:0005886">
    <property type="term" value="C:plasma membrane"/>
    <property type="evidence" value="ECO:0007669"/>
    <property type="project" value="UniProtKB-SubCell"/>
</dbReference>
<evidence type="ECO:0000256" key="4">
    <source>
        <dbReference type="ARBA" id="ARBA00022989"/>
    </source>
</evidence>
<dbReference type="EMBL" id="DWUW01000057">
    <property type="protein sequence ID" value="HJD30691.1"/>
    <property type="molecule type" value="Genomic_DNA"/>
</dbReference>
<dbReference type="Pfam" id="PF03788">
    <property type="entry name" value="LrgA"/>
    <property type="match status" value="1"/>
</dbReference>
<feature type="transmembrane region" description="Helical" evidence="6">
    <location>
        <begin position="26"/>
        <end position="47"/>
    </location>
</feature>
<evidence type="ECO:0000313" key="8">
    <source>
        <dbReference type="Proteomes" id="UP000823851"/>
    </source>
</evidence>
<sequence>MKIICQIGIIFTLCWVSEIVEALLPFSFPASVIGMILLFVLLALRVLKVEHIREKSDFLLSNMAFFFIPAGVSIINYFDVLAGNVGKLLLICFLTTILTFAVTAWTVRGVLLLMNRKPGKQKPEKKTEGRREYV</sequence>
<dbReference type="InterPro" id="IPR005538">
    <property type="entry name" value="LrgA/CidA"/>
</dbReference>
<reference evidence="7" key="1">
    <citation type="journal article" date="2021" name="PeerJ">
        <title>Extensive microbial diversity within the chicken gut microbiome revealed by metagenomics and culture.</title>
        <authorList>
            <person name="Gilroy R."/>
            <person name="Ravi A."/>
            <person name="Getino M."/>
            <person name="Pursley I."/>
            <person name="Horton D.L."/>
            <person name="Alikhan N.F."/>
            <person name="Baker D."/>
            <person name="Gharbi K."/>
            <person name="Hall N."/>
            <person name="Watson M."/>
            <person name="Adriaenssens E.M."/>
            <person name="Foster-Nyarko E."/>
            <person name="Jarju S."/>
            <person name="Secka A."/>
            <person name="Antonio M."/>
            <person name="Oren A."/>
            <person name="Chaudhuri R.R."/>
            <person name="La Ragione R."/>
            <person name="Hildebrand F."/>
            <person name="Pallen M.J."/>
        </authorList>
    </citation>
    <scope>NUCLEOTIDE SEQUENCE</scope>
    <source>
        <strain evidence="7">ChiHjej8B7-25341</strain>
    </source>
</reference>
<keyword evidence="3 6" id="KW-0812">Transmembrane</keyword>
<dbReference type="AlphaFoldDB" id="A0A9D2R0L1"/>
<organism evidence="7 8">
    <name type="scientific">Candidatus Eisenbergiella stercorigallinarum</name>
    <dbReference type="NCBI Taxonomy" id="2838557"/>
    <lineage>
        <taxon>Bacteria</taxon>
        <taxon>Bacillati</taxon>
        <taxon>Bacillota</taxon>
        <taxon>Clostridia</taxon>
        <taxon>Lachnospirales</taxon>
        <taxon>Lachnospiraceae</taxon>
        <taxon>Eisenbergiella</taxon>
    </lineage>
</organism>
<comment type="subcellular location">
    <subcellularLocation>
        <location evidence="1">Cell membrane</location>
        <topology evidence="1">Multi-pass membrane protein</topology>
    </subcellularLocation>
</comment>
<reference evidence="7" key="2">
    <citation type="submission" date="2021-04" db="EMBL/GenBank/DDBJ databases">
        <authorList>
            <person name="Gilroy R."/>
        </authorList>
    </citation>
    <scope>NUCLEOTIDE SEQUENCE</scope>
    <source>
        <strain evidence="7">ChiHjej8B7-25341</strain>
    </source>
</reference>
<comment type="caution">
    <text evidence="7">The sequence shown here is derived from an EMBL/GenBank/DDBJ whole genome shotgun (WGS) entry which is preliminary data.</text>
</comment>
<gene>
    <name evidence="7" type="ORF">H9912_01990</name>
</gene>
<evidence type="ECO:0000313" key="7">
    <source>
        <dbReference type="EMBL" id="HJD30691.1"/>
    </source>
</evidence>
<dbReference type="PANTHER" id="PTHR33931">
    <property type="entry name" value="HOLIN-LIKE PROTEIN CIDA-RELATED"/>
    <property type="match status" value="1"/>
</dbReference>
<dbReference type="Proteomes" id="UP000823851">
    <property type="component" value="Unassembled WGS sequence"/>
</dbReference>
<feature type="transmembrane region" description="Helical" evidence="6">
    <location>
        <begin position="59"/>
        <end position="82"/>
    </location>
</feature>
<evidence type="ECO:0000256" key="2">
    <source>
        <dbReference type="ARBA" id="ARBA00022475"/>
    </source>
</evidence>
<evidence type="ECO:0000256" key="3">
    <source>
        <dbReference type="ARBA" id="ARBA00022692"/>
    </source>
</evidence>
<feature type="transmembrane region" description="Helical" evidence="6">
    <location>
        <begin position="88"/>
        <end position="113"/>
    </location>
</feature>
<keyword evidence="4 6" id="KW-1133">Transmembrane helix</keyword>
<protein>
    <submittedName>
        <fullName evidence="7">CidA/LrgA family protein</fullName>
    </submittedName>
</protein>
<evidence type="ECO:0000256" key="6">
    <source>
        <dbReference type="SAM" id="Phobius"/>
    </source>
</evidence>
<evidence type="ECO:0000256" key="1">
    <source>
        <dbReference type="ARBA" id="ARBA00004651"/>
    </source>
</evidence>
<accession>A0A9D2R0L1</accession>
<evidence type="ECO:0000256" key="5">
    <source>
        <dbReference type="ARBA" id="ARBA00023136"/>
    </source>
</evidence>
<keyword evidence="2" id="KW-1003">Cell membrane</keyword>
<name>A0A9D2R0L1_9FIRM</name>